<keyword evidence="4" id="KW-1185">Reference proteome</keyword>
<name>A0AAD3CFH9_9STRA</name>
<keyword evidence="2" id="KW-0812">Transmembrane</keyword>
<feature type="compositionally biased region" description="Basic and acidic residues" evidence="1">
    <location>
        <begin position="429"/>
        <end position="443"/>
    </location>
</feature>
<evidence type="ECO:0000313" key="4">
    <source>
        <dbReference type="Proteomes" id="UP001054902"/>
    </source>
</evidence>
<accession>A0AAD3CFH9</accession>
<organism evidence="3 4">
    <name type="scientific">Chaetoceros tenuissimus</name>
    <dbReference type="NCBI Taxonomy" id="426638"/>
    <lineage>
        <taxon>Eukaryota</taxon>
        <taxon>Sar</taxon>
        <taxon>Stramenopiles</taxon>
        <taxon>Ochrophyta</taxon>
        <taxon>Bacillariophyta</taxon>
        <taxon>Coscinodiscophyceae</taxon>
        <taxon>Chaetocerotophycidae</taxon>
        <taxon>Chaetocerotales</taxon>
        <taxon>Chaetocerotaceae</taxon>
        <taxon>Chaetoceros</taxon>
    </lineage>
</organism>
<feature type="region of interest" description="Disordered" evidence="1">
    <location>
        <begin position="421"/>
        <end position="443"/>
    </location>
</feature>
<feature type="transmembrane region" description="Helical" evidence="2">
    <location>
        <begin position="20"/>
        <end position="38"/>
    </location>
</feature>
<dbReference type="AlphaFoldDB" id="A0AAD3CFH9"/>
<evidence type="ECO:0000313" key="3">
    <source>
        <dbReference type="EMBL" id="GFH44861.1"/>
    </source>
</evidence>
<reference evidence="3 4" key="1">
    <citation type="journal article" date="2021" name="Sci. Rep.">
        <title>The genome of the diatom Chaetoceros tenuissimus carries an ancient integrated fragment of an extant virus.</title>
        <authorList>
            <person name="Hongo Y."/>
            <person name="Kimura K."/>
            <person name="Takaki Y."/>
            <person name="Yoshida Y."/>
            <person name="Baba S."/>
            <person name="Kobayashi G."/>
            <person name="Nagasaki K."/>
            <person name="Hano T."/>
            <person name="Tomaru Y."/>
        </authorList>
    </citation>
    <scope>NUCLEOTIDE SEQUENCE [LARGE SCALE GENOMIC DNA]</scope>
    <source>
        <strain evidence="3 4">NIES-3715</strain>
    </source>
</reference>
<evidence type="ECO:0000256" key="1">
    <source>
        <dbReference type="SAM" id="MobiDB-lite"/>
    </source>
</evidence>
<dbReference type="EMBL" id="BLLK01000020">
    <property type="protein sequence ID" value="GFH44861.1"/>
    <property type="molecule type" value="Genomic_DNA"/>
</dbReference>
<comment type="caution">
    <text evidence="3">The sequence shown here is derived from an EMBL/GenBank/DDBJ whole genome shotgun (WGS) entry which is preliminary data.</text>
</comment>
<dbReference type="Proteomes" id="UP001054902">
    <property type="component" value="Unassembled WGS sequence"/>
</dbReference>
<protein>
    <submittedName>
        <fullName evidence="3">Uncharacterized protein</fullName>
    </submittedName>
</protein>
<keyword evidence="2" id="KW-0472">Membrane</keyword>
<keyword evidence="2" id="KW-1133">Transmembrane helix</keyword>
<sequence length="443" mass="51915">MRSTSRNKTKSSRASKLFCIFALIFIVYIAVMAVVILGNKNPTDIIEGISFTSQDVSRFNHVKNDQQYPILPKRVYTVVGKESSGTKFVTAMIRDALKLHSYREGVREYEFFRKKNRRTFVSDSNSPVQVEHFSLPQGGICRKHNMNNHTILDAALPPHCSSTRLLFGRYNKLNKVGGQIDMGDVKQQCDDLQKDLNWNVLHASKLKGYIQYPGRFFLDISTYKDWYERHGVEHYIVIVTRDKTASFTARSHKHCPIPDVAENEEQLATAIINDAIYKYILEEERPRETNLKYVWDPQKYRKQKPENAHRIRMDIIRRKRINMLERNNIPISREQKELIRKKKDMKSGEMEKKRRRLEMKSALIPNNNRVVLVSYETLMSLKDPYIKTLYKQLDIESDFIPEVKDGNAKYVKKAEEMNRQNDAEGELSYYEKRAEEDVDGSWK</sequence>
<proteinExistence type="predicted"/>
<gene>
    <name evidence="3" type="ORF">CTEN210_01335</name>
</gene>
<evidence type="ECO:0000256" key="2">
    <source>
        <dbReference type="SAM" id="Phobius"/>
    </source>
</evidence>